<dbReference type="Gene3D" id="3.40.50.300">
    <property type="entry name" value="P-loop containing nucleotide triphosphate hydrolases"/>
    <property type="match status" value="1"/>
</dbReference>
<dbReference type="EMBL" id="WXXP01000006">
    <property type="protein sequence ID" value="NEK50840.1"/>
    <property type="molecule type" value="Genomic_DNA"/>
</dbReference>
<dbReference type="InterPro" id="IPR003593">
    <property type="entry name" value="AAA+_ATPase"/>
</dbReference>
<proteinExistence type="predicted"/>
<dbReference type="Proteomes" id="UP000471409">
    <property type="component" value="Unassembled WGS sequence"/>
</dbReference>
<name>A0A6P0DFU4_RHILE</name>
<evidence type="ECO:0000313" key="2">
    <source>
        <dbReference type="EMBL" id="NEK50840.1"/>
    </source>
</evidence>
<organism evidence="2 3">
    <name type="scientific">Rhizobium leguminosarum</name>
    <dbReference type="NCBI Taxonomy" id="384"/>
    <lineage>
        <taxon>Bacteria</taxon>
        <taxon>Pseudomonadati</taxon>
        <taxon>Pseudomonadota</taxon>
        <taxon>Alphaproteobacteria</taxon>
        <taxon>Hyphomicrobiales</taxon>
        <taxon>Rhizobiaceae</taxon>
        <taxon>Rhizobium/Agrobacterium group</taxon>
        <taxon>Rhizobium</taxon>
    </lineage>
</organism>
<dbReference type="Pfam" id="PF13481">
    <property type="entry name" value="AAA_25"/>
    <property type="match status" value="1"/>
</dbReference>
<dbReference type="PANTHER" id="PTHR32472">
    <property type="entry name" value="DNA REPAIR PROTEIN RADA"/>
    <property type="match status" value="1"/>
</dbReference>
<dbReference type="GO" id="GO:0000725">
    <property type="term" value="P:recombinational repair"/>
    <property type="evidence" value="ECO:0007669"/>
    <property type="project" value="TreeGrafter"/>
</dbReference>
<dbReference type="SMART" id="SM00382">
    <property type="entry name" value="AAA"/>
    <property type="match status" value="1"/>
</dbReference>
<reference evidence="2 3" key="1">
    <citation type="submission" date="2020-01" db="EMBL/GenBank/DDBJ databases">
        <title>Rhizobium genotypes associated with high levels of biological nitrogen fixation by grain legumes in a temperate-maritime cropping system.</title>
        <authorList>
            <person name="Maluk M."/>
            <person name="Francesc Ferrando Molina F."/>
            <person name="Lopez Del Egido L."/>
            <person name="Lafos M."/>
            <person name="Langarica-Fuentes A."/>
            <person name="Gebre Yohannes G."/>
            <person name="Young M.W."/>
            <person name="Martin P."/>
            <person name="Gantlett R."/>
            <person name="Kenicer G."/>
            <person name="Hawes C."/>
            <person name="Begg G.S."/>
            <person name="Quilliam R.S."/>
            <person name="Squire G.R."/>
            <person name="Poole P.S."/>
            <person name="Young P.W."/>
            <person name="Iannetta P.M."/>
            <person name="James E.K."/>
        </authorList>
    </citation>
    <scope>NUCLEOTIDE SEQUENCE [LARGE SCALE GENOMIC DNA]</scope>
    <source>
        <strain evidence="2 3">JHI944</strain>
    </source>
</reference>
<dbReference type="AlphaFoldDB" id="A0A6P0DFU4"/>
<feature type="domain" description="AAA+ ATPase" evidence="1">
    <location>
        <begin position="328"/>
        <end position="501"/>
    </location>
</feature>
<gene>
    <name evidence="2" type="ORF">GUK36_15530</name>
</gene>
<dbReference type="InterPro" id="IPR027417">
    <property type="entry name" value="P-loop_NTPase"/>
</dbReference>
<dbReference type="SUPFAM" id="SSF52540">
    <property type="entry name" value="P-loop containing nucleoside triphosphate hydrolases"/>
    <property type="match status" value="1"/>
</dbReference>
<accession>A0A6P0DFU4</accession>
<comment type="caution">
    <text evidence="2">The sequence shown here is derived from an EMBL/GenBank/DDBJ whole genome shotgun (WGS) entry which is preliminary data.</text>
</comment>
<evidence type="ECO:0000259" key="1">
    <source>
        <dbReference type="SMART" id="SM00382"/>
    </source>
</evidence>
<sequence>MRVSLRQLAALIEREEADDKSKLPWFKMAVFGDNRAASPSGHSFRSNGNVVVVSGIEADYDGEEIMPEDARDMLAEAGIVAAVYTTPSHSPDAPRWRVFAPFSEELQPGERERHMARLNGIFGGVLDDASFTLSQSYYGGNVTGRPKVKTFLVEGRYVDTASDLDATAKWKRGRTKAEGAANDNSFDEVAYLDAIATGESYHPSVVALAGKWAVAGVLYAETVRRLMAAFLRAPDRDDRWQARMMALASTVNDIYARQAREDAAEKERHEEAFDEIPTAEEQAEIDADIEELVGGETKTEADGLTFLKPSECSASDARRYVIKGLVAEGDVACIVGAPGVGKSLLAPRLGYAVAQGQDVFGMRVRQGSVLYVAAEDQHGMRGRVAALRREHGDADDFALVAGVSDLLNKGSEHLKRLKAAVKDRRPSLVIIDTLAMAFPGLEENSAEGMSRVVAVARSLTRWGAAVILIHHDTKDGQQGLPRGHSLLNGALDVSVHLTRGEDDIVRARLTKNRNGSTERDIAFTIGTQTLGLDEDGDSITAAVCHELDPGSVPERRDHVTPSAKAAYETFHDLLDGRDAVPEGELRETCVSGRKVSASDNSDSRRKAFKRAVEELTRKGKIIFRDGEYRPPEHGRETFDDLV</sequence>
<protein>
    <submittedName>
        <fullName evidence="2">AAA family ATPase</fullName>
    </submittedName>
</protein>
<dbReference type="PANTHER" id="PTHR32472:SF11">
    <property type="entry name" value="DISEASE RESISTANCE PROTEIN (TIR-NBS CLASS)"/>
    <property type="match status" value="1"/>
</dbReference>
<evidence type="ECO:0000313" key="3">
    <source>
        <dbReference type="Proteomes" id="UP000471409"/>
    </source>
</evidence>